<evidence type="ECO:0000259" key="1">
    <source>
        <dbReference type="Pfam" id="PF00117"/>
    </source>
</evidence>
<dbReference type="Gene3D" id="3.40.50.880">
    <property type="match status" value="1"/>
</dbReference>
<sequence>MKIGILQTGLAPAELAAQSGEYPEMFADLLKGHGFDFASWAVVNGDFPSGPEAADGWLITGSRHGAYDDLPWIAPLEELIRGIVAQERPLVGVCFGHQIMAQALGGKVEKFKGGWSVGPTHYTFGTDTVTLNAWHQDQVTELPPGAKVIGHSDFCPFAALHYPGRAISVQPHPEYDDGFIKGLIDFRGRGVVPDEQLNAATGALGTPLDRAAMAAQFAHFFKTKELA</sequence>
<name>A0A369TL66_9RHOB</name>
<dbReference type="Proteomes" id="UP000253977">
    <property type="component" value="Unassembled WGS sequence"/>
</dbReference>
<dbReference type="SUPFAM" id="SSF52317">
    <property type="entry name" value="Class I glutamine amidotransferase-like"/>
    <property type="match status" value="1"/>
</dbReference>
<organism evidence="2 3">
    <name type="scientific">Thalassococcus profundi</name>
    <dbReference type="NCBI Taxonomy" id="2282382"/>
    <lineage>
        <taxon>Bacteria</taxon>
        <taxon>Pseudomonadati</taxon>
        <taxon>Pseudomonadota</taxon>
        <taxon>Alphaproteobacteria</taxon>
        <taxon>Rhodobacterales</taxon>
        <taxon>Roseobacteraceae</taxon>
        <taxon>Thalassococcus</taxon>
    </lineage>
</organism>
<keyword evidence="2" id="KW-0808">Transferase</keyword>
<dbReference type="Pfam" id="PF00117">
    <property type="entry name" value="GATase"/>
    <property type="match status" value="1"/>
</dbReference>
<dbReference type="EMBL" id="QPMK01000017">
    <property type="protein sequence ID" value="RDD64857.1"/>
    <property type="molecule type" value="Genomic_DNA"/>
</dbReference>
<dbReference type="RefSeq" id="WP_114512371.1">
    <property type="nucleotide sequence ID" value="NZ_QPMK01000017.1"/>
</dbReference>
<evidence type="ECO:0000313" key="2">
    <source>
        <dbReference type="EMBL" id="RDD64857.1"/>
    </source>
</evidence>
<dbReference type="GO" id="GO:0005829">
    <property type="term" value="C:cytosol"/>
    <property type="evidence" value="ECO:0007669"/>
    <property type="project" value="TreeGrafter"/>
</dbReference>
<dbReference type="PANTHER" id="PTHR42695:SF5">
    <property type="entry name" value="GLUTAMINE AMIDOTRANSFERASE YLR126C-RELATED"/>
    <property type="match status" value="1"/>
</dbReference>
<evidence type="ECO:0000313" key="3">
    <source>
        <dbReference type="Proteomes" id="UP000253977"/>
    </source>
</evidence>
<comment type="caution">
    <text evidence="2">The sequence shown here is derived from an EMBL/GenBank/DDBJ whole genome shotgun (WGS) entry which is preliminary data.</text>
</comment>
<gene>
    <name evidence="2" type="ORF">DU478_18090</name>
</gene>
<dbReference type="CDD" id="cd01741">
    <property type="entry name" value="GATase1_1"/>
    <property type="match status" value="1"/>
</dbReference>
<dbReference type="AlphaFoldDB" id="A0A369TL66"/>
<dbReference type="GO" id="GO:0016740">
    <property type="term" value="F:transferase activity"/>
    <property type="evidence" value="ECO:0007669"/>
    <property type="project" value="UniProtKB-KW"/>
</dbReference>
<dbReference type="InterPro" id="IPR029062">
    <property type="entry name" value="Class_I_gatase-like"/>
</dbReference>
<reference evidence="2 3" key="1">
    <citation type="submission" date="2018-07" db="EMBL/GenBank/DDBJ databases">
        <title>Thalassococcus profundi sp. nov., a marine bacterium isolated from deep seawater of Okinawa Trough.</title>
        <authorList>
            <person name="Yu M."/>
        </authorList>
    </citation>
    <scope>NUCLEOTIDE SEQUENCE [LARGE SCALE GENOMIC DNA]</scope>
    <source>
        <strain evidence="2 3">WRAS1</strain>
    </source>
</reference>
<dbReference type="PANTHER" id="PTHR42695">
    <property type="entry name" value="GLUTAMINE AMIDOTRANSFERASE YLR126C-RELATED"/>
    <property type="match status" value="1"/>
</dbReference>
<accession>A0A369TL66</accession>
<dbReference type="InterPro" id="IPR044992">
    <property type="entry name" value="ChyE-like"/>
</dbReference>
<dbReference type="OrthoDB" id="7365442at2"/>
<proteinExistence type="predicted"/>
<dbReference type="PROSITE" id="PS51273">
    <property type="entry name" value="GATASE_TYPE_1"/>
    <property type="match status" value="1"/>
</dbReference>
<keyword evidence="3" id="KW-1185">Reference proteome</keyword>
<protein>
    <submittedName>
        <fullName evidence="2">Type 1 glutamine amidotransferase</fullName>
    </submittedName>
</protein>
<dbReference type="InterPro" id="IPR017926">
    <property type="entry name" value="GATASE"/>
</dbReference>
<keyword evidence="2" id="KW-0315">Glutamine amidotransferase</keyword>
<feature type="domain" description="Glutamine amidotransferase" evidence="1">
    <location>
        <begin position="77"/>
        <end position="176"/>
    </location>
</feature>